<keyword evidence="1" id="KW-0472">Membrane</keyword>
<organism evidence="2 3">
    <name type="scientific">Clostridium saccharobutylicum DSM 13864</name>
    <dbReference type="NCBI Taxonomy" id="1345695"/>
    <lineage>
        <taxon>Bacteria</taxon>
        <taxon>Bacillati</taxon>
        <taxon>Bacillota</taxon>
        <taxon>Clostridia</taxon>
        <taxon>Eubacteriales</taxon>
        <taxon>Clostridiaceae</taxon>
        <taxon>Clostridium</taxon>
    </lineage>
</organism>
<dbReference type="AlphaFoldDB" id="U5MV43"/>
<keyword evidence="3" id="KW-1185">Reference proteome</keyword>
<evidence type="ECO:0000313" key="3">
    <source>
        <dbReference type="Proteomes" id="UP000017118"/>
    </source>
</evidence>
<proteinExistence type="predicted"/>
<accession>U5MV43</accession>
<reference evidence="2 3" key="1">
    <citation type="journal article" date="2013" name="Genome Announc.">
        <title>Complete Genome Sequence of the Solvent Producer Clostridium saccharobutylicum NCP262 (DSM 13864).</title>
        <authorList>
            <person name="Poehlein A."/>
            <person name="Hartwich K."/>
            <person name="Krabben P."/>
            <person name="Ehrenreich A."/>
            <person name="Liebl W."/>
            <person name="Durre P."/>
            <person name="Gottschalk G."/>
            <person name="Daniel R."/>
        </authorList>
    </citation>
    <scope>NUCLEOTIDE SEQUENCE [LARGE SCALE GENOMIC DNA]</scope>
    <source>
        <strain evidence="2">DSM 13864</strain>
    </source>
</reference>
<dbReference type="Proteomes" id="UP000017118">
    <property type="component" value="Chromosome"/>
</dbReference>
<keyword evidence="1" id="KW-0812">Transmembrane</keyword>
<dbReference type="KEGG" id="csb:CLSA_c25380"/>
<gene>
    <name evidence="2" type="ORF">CLSA_c25380</name>
</gene>
<name>U5MV43_CLOSA</name>
<dbReference type="HOGENOM" id="CLU_3198201_0_0_9"/>
<dbReference type="EMBL" id="CP006721">
    <property type="protein sequence ID" value="AGX43511.1"/>
    <property type="molecule type" value="Genomic_DNA"/>
</dbReference>
<keyword evidence="1" id="KW-1133">Transmembrane helix</keyword>
<sequence length="45" mass="5178">MQAIKSLILLKLVISRILLITHVFYLNNHAAIDNTIYINVDKNNI</sequence>
<evidence type="ECO:0000256" key="1">
    <source>
        <dbReference type="SAM" id="Phobius"/>
    </source>
</evidence>
<protein>
    <submittedName>
        <fullName evidence="2">Uncharacterized protein</fullName>
    </submittedName>
</protein>
<feature type="transmembrane region" description="Helical" evidence="1">
    <location>
        <begin position="7"/>
        <end position="25"/>
    </location>
</feature>
<evidence type="ECO:0000313" key="2">
    <source>
        <dbReference type="EMBL" id="AGX43511.1"/>
    </source>
</evidence>